<evidence type="ECO:0000313" key="3">
    <source>
        <dbReference type="Proteomes" id="UP000250235"/>
    </source>
</evidence>
<protein>
    <submittedName>
        <fullName evidence="2">Uncharacterized protein</fullName>
    </submittedName>
</protein>
<dbReference type="AlphaFoldDB" id="A0A2Z7CSE2"/>
<keyword evidence="3" id="KW-1185">Reference proteome</keyword>
<accession>A0A2Z7CSE2</accession>
<reference evidence="2 3" key="1">
    <citation type="journal article" date="2015" name="Proc. Natl. Acad. Sci. U.S.A.">
        <title>The resurrection genome of Boea hygrometrica: A blueprint for survival of dehydration.</title>
        <authorList>
            <person name="Xiao L."/>
            <person name="Yang G."/>
            <person name="Zhang L."/>
            <person name="Yang X."/>
            <person name="Zhao S."/>
            <person name="Ji Z."/>
            <person name="Zhou Q."/>
            <person name="Hu M."/>
            <person name="Wang Y."/>
            <person name="Chen M."/>
            <person name="Xu Y."/>
            <person name="Jin H."/>
            <person name="Xiao X."/>
            <person name="Hu G."/>
            <person name="Bao F."/>
            <person name="Hu Y."/>
            <person name="Wan P."/>
            <person name="Li L."/>
            <person name="Deng X."/>
            <person name="Kuang T."/>
            <person name="Xiang C."/>
            <person name="Zhu J.K."/>
            <person name="Oliver M.J."/>
            <person name="He Y."/>
        </authorList>
    </citation>
    <scope>NUCLEOTIDE SEQUENCE [LARGE SCALE GENOMIC DNA]</scope>
    <source>
        <strain evidence="3">cv. XS01</strain>
    </source>
</reference>
<dbReference type="EMBL" id="KQ992999">
    <property type="protein sequence ID" value="KZV49638.1"/>
    <property type="molecule type" value="Genomic_DNA"/>
</dbReference>
<name>A0A2Z7CSE2_9LAMI</name>
<evidence type="ECO:0000313" key="2">
    <source>
        <dbReference type="EMBL" id="KZV49638.1"/>
    </source>
</evidence>
<dbReference type="Proteomes" id="UP000250235">
    <property type="component" value="Unassembled WGS sequence"/>
</dbReference>
<feature type="region of interest" description="Disordered" evidence="1">
    <location>
        <begin position="150"/>
        <end position="212"/>
    </location>
</feature>
<feature type="compositionally biased region" description="Polar residues" evidence="1">
    <location>
        <begin position="183"/>
        <end position="197"/>
    </location>
</feature>
<evidence type="ECO:0000256" key="1">
    <source>
        <dbReference type="SAM" id="MobiDB-lite"/>
    </source>
</evidence>
<organism evidence="2 3">
    <name type="scientific">Dorcoceras hygrometricum</name>
    <dbReference type="NCBI Taxonomy" id="472368"/>
    <lineage>
        <taxon>Eukaryota</taxon>
        <taxon>Viridiplantae</taxon>
        <taxon>Streptophyta</taxon>
        <taxon>Embryophyta</taxon>
        <taxon>Tracheophyta</taxon>
        <taxon>Spermatophyta</taxon>
        <taxon>Magnoliopsida</taxon>
        <taxon>eudicotyledons</taxon>
        <taxon>Gunneridae</taxon>
        <taxon>Pentapetalae</taxon>
        <taxon>asterids</taxon>
        <taxon>lamiids</taxon>
        <taxon>Lamiales</taxon>
        <taxon>Gesneriaceae</taxon>
        <taxon>Didymocarpoideae</taxon>
        <taxon>Trichosporeae</taxon>
        <taxon>Loxocarpinae</taxon>
        <taxon>Dorcoceras</taxon>
    </lineage>
</organism>
<proteinExistence type="predicted"/>
<gene>
    <name evidence="2" type="ORF">F511_08959</name>
</gene>
<sequence length="275" mass="30355">MGSNPSTESSTNSIRKATDNMQMLCKGSRLQPKAGSQRISTTAQQQDLIKGKIVSGHEYIVPDANKQLHLLLPTHEMWELSTPLIAANKPSREMRDTGVTRSVSEGHGNYPLGLEHSILSIHSKAHNPCSILSCKQAHIRTSNLLCNNYYKQGPRNGDPPPAKPTQATTQGPKHRKATAGSYELNQRYPTPSNSAESSKQHKTGSEHLPQQARSEIRRFQTTEGRCLRTPHQLQANVRKVVPNEASQQEESNATTLALVGAIYHRQSKKIGFGEQ</sequence>